<comment type="caution">
    <text evidence="6">The sequence shown here is derived from an EMBL/GenBank/DDBJ whole genome shotgun (WGS) entry which is preliminary data.</text>
</comment>
<dbReference type="AlphaFoldDB" id="A0A7J5YVJ1"/>
<feature type="region of interest" description="Disordered" evidence="4">
    <location>
        <begin position="62"/>
        <end position="101"/>
    </location>
</feature>
<dbReference type="Pfam" id="PF01588">
    <property type="entry name" value="tRNA_bind"/>
    <property type="match status" value="1"/>
</dbReference>
<dbReference type="InterPro" id="IPR002547">
    <property type="entry name" value="tRNA-bd_dom"/>
</dbReference>
<keyword evidence="3" id="KW-0648">Protein biosynthesis</keyword>
<feature type="compositionally biased region" description="Polar residues" evidence="4">
    <location>
        <begin position="144"/>
        <end position="160"/>
    </location>
</feature>
<gene>
    <name evidence="6" type="ORF">F7725_005872</name>
</gene>
<dbReference type="Proteomes" id="UP000518266">
    <property type="component" value="Unassembled WGS sequence"/>
</dbReference>
<organism evidence="6 7">
    <name type="scientific">Dissostichus mawsoni</name>
    <name type="common">Antarctic cod</name>
    <dbReference type="NCBI Taxonomy" id="36200"/>
    <lineage>
        <taxon>Eukaryota</taxon>
        <taxon>Metazoa</taxon>
        <taxon>Chordata</taxon>
        <taxon>Craniata</taxon>
        <taxon>Vertebrata</taxon>
        <taxon>Euteleostomi</taxon>
        <taxon>Actinopterygii</taxon>
        <taxon>Neopterygii</taxon>
        <taxon>Teleostei</taxon>
        <taxon>Neoteleostei</taxon>
        <taxon>Acanthomorphata</taxon>
        <taxon>Eupercaria</taxon>
        <taxon>Perciformes</taxon>
        <taxon>Notothenioidei</taxon>
        <taxon>Nototheniidae</taxon>
        <taxon>Dissostichus</taxon>
    </lineage>
</organism>
<dbReference type="EMBL" id="JAAKFY010000009">
    <property type="protein sequence ID" value="KAF3852517.1"/>
    <property type="molecule type" value="Genomic_DNA"/>
</dbReference>
<evidence type="ECO:0000313" key="7">
    <source>
        <dbReference type="Proteomes" id="UP000518266"/>
    </source>
</evidence>
<dbReference type="GO" id="GO:0006412">
    <property type="term" value="P:translation"/>
    <property type="evidence" value="ECO:0007669"/>
    <property type="project" value="UniProtKB-KW"/>
</dbReference>
<sequence>MADDVKAENDITDADCDDIIGNDIIGNVMQNAMTSSVTSQSLSRKFANRPPRSSTEFTFFDDAKQTQTSRSPCAQTQETSEVPRCSQTQESGPTQTLSNDRKHMQNRMAVVLCNLKPAKRRGVLSQAAVLCARSPDRVEILDPEQNQGTESRSRASQVTRTRADPQTEGVGADSGIPVYRRGAAFEIGKGVCKAQSMSISEIKQTIRAAPKKLSANPCRQTSHNML</sequence>
<evidence type="ECO:0000256" key="2">
    <source>
        <dbReference type="ARBA" id="ARBA00022884"/>
    </source>
</evidence>
<evidence type="ECO:0000313" key="6">
    <source>
        <dbReference type="EMBL" id="KAF3852517.1"/>
    </source>
</evidence>
<feature type="domain" description="TRNA-binding" evidence="5">
    <location>
        <begin position="100"/>
        <end position="146"/>
    </location>
</feature>
<evidence type="ECO:0000256" key="4">
    <source>
        <dbReference type="SAM" id="MobiDB-lite"/>
    </source>
</evidence>
<protein>
    <recommendedName>
        <fullName evidence="5">tRNA-binding domain-containing protein</fullName>
    </recommendedName>
</protein>
<evidence type="ECO:0000256" key="3">
    <source>
        <dbReference type="ARBA" id="ARBA00022917"/>
    </source>
</evidence>
<dbReference type="Gene3D" id="2.40.50.140">
    <property type="entry name" value="Nucleic acid-binding proteins"/>
    <property type="match status" value="1"/>
</dbReference>
<name>A0A7J5YVJ1_DISMA</name>
<accession>A0A7J5YVJ1</accession>
<reference evidence="6 7" key="1">
    <citation type="submission" date="2020-03" db="EMBL/GenBank/DDBJ databases">
        <title>Dissostichus mawsoni Genome sequencing and assembly.</title>
        <authorList>
            <person name="Park H."/>
        </authorList>
    </citation>
    <scope>NUCLEOTIDE SEQUENCE [LARGE SCALE GENOMIC DNA]</scope>
    <source>
        <strain evidence="6">DM0001</strain>
        <tissue evidence="6">Muscle</tissue>
    </source>
</reference>
<dbReference type="PANTHER" id="PTHR11586">
    <property type="entry name" value="TRNA-AMINOACYLATION COFACTOR ARC1 FAMILY MEMBER"/>
    <property type="match status" value="1"/>
</dbReference>
<keyword evidence="7" id="KW-1185">Reference proteome</keyword>
<dbReference type="PANTHER" id="PTHR11586:SF33">
    <property type="entry name" value="AMINOACYL TRNA SYNTHASE COMPLEX-INTERACTING MULTIFUNCTIONAL PROTEIN 1"/>
    <property type="match status" value="1"/>
</dbReference>
<evidence type="ECO:0000259" key="5">
    <source>
        <dbReference type="Pfam" id="PF01588"/>
    </source>
</evidence>
<dbReference type="InterPro" id="IPR051270">
    <property type="entry name" value="Tyrosine-tRNA_ligase_regulator"/>
</dbReference>
<dbReference type="InterPro" id="IPR012340">
    <property type="entry name" value="NA-bd_OB-fold"/>
</dbReference>
<dbReference type="SUPFAM" id="SSF50249">
    <property type="entry name" value="Nucleic acid-binding proteins"/>
    <property type="match status" value="1"/>
</dbReference>
<dbReference type="GO" id="GO:0000049">
    <property type="term" value="F:tRNA binding"/>
    <property type="evidence" value="ECO:0007669"/>
    <property type="project" value="UniProtKB-KW"/>
</dbReference>
<evidence type="ECO:0000256" key="1">
    <source>
        <dbReference type="ARBA" id="ARBA00022555"/>
    </source>
</evidence>
<proteinExistence type="predicted"/>
<dbReference type="OrthoDB" id="19141at2759"/>
<feature type="compositionally biased region" description="Polar residues" evidence="4">
    <location>
        <begin position="65"/>
        <end position="98"/>
    </location>
</feature>
<feature type="region of interest" description="Disordered" evidence="4">
    <location>
        <begin position="140"/>
        <end position="175"/>
    </location>
</feature>
<keyword evidence="2" id="KW-0694">RNA-binding</keyword>
<keyword evidence="1" id="KW-0820">tRNA-binding</keyword>